<dbReference type="Proteomes" id="UP000297452">
    <property type="component" value="Unassembled WGS sequence"/>
</dbReference>
<protein>
    <submittedName>
        <fullName evidence="1">Uncharacterized protein</fullName>
    </submittedName>
</protein>
<proteinExistence type="predicted"/>
<organism evidence="1 2">
    <name type="scientific">Botryotinia narcissicola</name>
    <dbReference type="NCBI Taxonomy" id="278944"/>
    <lineage>
        <taxon>Eukaryota</taxon>
        <taxon>Fungi</taxon>
        <taxon>Dikarya</taxon>
        <taxon>Ascomycota</taxon>
        <taxon>Pezizomycotina</taxon>
        <taxon>Leotiomycetes</taxon>
        <taxon>Helotiales</taxon>
        <taxon>Sclerotiniaceae</taxon>
        <taxon>Botryotinia</taxon>
    </lineage>
</organism>
<gene>
    <name evidence="1" type="ORF">BOTNAR_0019g00230</name>
</gene>
<reference evidence="1 2" key="1">
    <citation type="submission" date="2017-12" db="EMBL/GenBank/DDBJ databases">
        <title>Comparative genomics of Botrytis spp.</title>
        <authorList>
            <person name="Valero-Jimenez C.A."/>
            <person name="Tapia P."/>
            <person name="Veloso J."/>
            <person name="Silva-Moreno E."/>
            <person name="Staats M."/>
            <person name="Valdes J.H."/>
            <person name="Van Kan J.A.L."/>
        </authorList>
    </citation>
    <scope>NUCLEOTIDE SEQUENCE [LARGE SCALE GENOMIC DNA]</scope>
    <source>
        <strain evidence="1 2">MUCL2120</strain>
    </source>
</reference>
<accession>A0A4Z1J6H5</accession>
<dbReference type="OrthoDB" id="3530777at2759"/>
<evidence type="ECO:0000313" key="2">
    <source>
        <dbReference type="Proteomes" id="UP000297452"/>
    </source>
</evidence>
<keyword evidence="2" id="KW-1185">Reference proteome</keyword>
<sequence length="92" mass="10174">MVNIPLESGYELPAAYVAGLRASPDFVPQRYAHFVPSPTSPDRMSLMGTVLPGYGQGRQGIFCLHRSTPPMKSRNSIYRAMLIVESKDSVLF</sequence>
<name>A0A4Z1J6H5_9HELO</name>
<dbReference type="EMBL" id="PQXJ01000019">
    <property type="protein sequence ID" value="TGO68834.1"/>
    <property type="molecule type" value="Genomic_DNA"/>
</dbReference>
<dbReference type="AlphaFoldDB" id="A0A4Z1J6H5"/>
<comment type="caution">
    <text evidence="1">The sequence shown here is derived from an EMBL/GenBank/DDBJ whole genome shotgun (WGS) entry which is preliminary data.</text>
</comment>
<evidence type="ECO:0000313" key="1">
    <source>
        <dbReference type="EMBL" id="TGO68834.1"/>
    </source>
</evidence>